<dbReference type="EMBL" id="JAEPRB010000062">
    <property type="protein sequence ID" value="KAG2223377.1"/>
    <property type="molecule type" value="Genomic_DNA"/>
</dbReference>
<sequence length="318" mass="37359">MTTNNGLVSTKSLTEYPIDIISSIAVHLDLCSLWNLVDTCQFFRYHLLAIQEVWRRIVIDIKFCNHSQLYAGLRRFRDSNGLRSLVQQVILDGNDDANISWIIMLVKFPQLRHLSARYRRFSTNIETDTRLLQELYKGGTLKPHSIPLERVDMYHYYFTSEPHLEAFQRTLDRISKVPVQLDIRLCSMVPKEERQQQQQQSQNPLVIMEQTMEEMTISSSNECQNIIAKEAYCWACLYPFEGCWKCEPICNGCQKRRLPPLANDQKLQDLQRQQKQQERQKFINMKKEGSLIVLENNKQQCDNLIDDPSLEDEFSVFD</sequence>
<dbReference type="AlphaFoldDB" id="A0A8H7S7W5"/>
<dbReference type="PROSITE" id="PS50181">
    <property type="entry name" value="FBOX"/>
    <property type="match status" value="1"/>
</dbReference>
<reference evidence="2 3" key="1">
    <citation type="submission" date="2020-12" db="EMBL/GenBank/DDBJ databases">
        <title>Metabolic potential, ecology and presence of endohyphal bacteria is reflected in genomic diversity of Mucoromycotina.</title>
        <authorList>
            <person name="Muszewska A."/>
            <person name="Okrasinska A."/>
            <person name="Steczkiewicz K."/>
            <person name="Drgas O."/>
            <person name="Orlowska M."/>
            <person name="Perlinska-Lenart U."/>
            <person name="Aleksandrzak-Piekarczyk T."/>
            <person name="Szatraj K."/>
            <person name="Zielenkiewicz U."/>
            <person name="Pilsyk S."/>
            <person name="Malc E."/>
            <person name="Mieczkowski P."/>
            <person name="Kruszewska J.S."/>
            <person name="Biernat P."/>
            <person name="Pawlowska J."/>
        </authorList>
    </citation>
    <scope>NUCLEOTIDE SEQUENCE [LARGE SCALE GENOMIC DNA]</scope>
    <source>
        <strain evidence="2 3">CBS 142.35</strain>
    </source>
</reference>
<dbReference type="Proteomes" id="UP000646827">
    <property type="component" value="Unassembled WGS sequence"/>
</dbReference>
<evidence type="ECO:0000313" key="2">
    <source>
        <dbReference type="EMBL" id="KAG2223377.1"/>
    </source>
</evidence>
<comment type="caution">
    <text evidence="2">The sequence shown here is derived from an EMBL/GenBank/DDBJ whole genome shotgun (WGS) entry which is preliminary data.</text>
</comment>
<keyword evidence="3" id="KW-1185">Reference proteome</keyword>
<protein>
    <recommendedName>
        <fullName evidence="1">F-box domain-containing protein</fullName>
    </recommendedName>
</protein>
<organism evidence="2 3">
    <name type="scientific">Circinella minor</name>
    <dbReference type="NCBI Taxonomy" id="1195481"/>
    <lineage>
        <taxon>Eukaryota</taxon>
        <taxon>Fungi</taxon>
        <taxon>Fungi incertae sedis</taxon>
        <taxon>Mucoromycota</taxon>
        <taxon>Mucoromycotina</taxon>
        <taxon>Mucoromycetes</taxon>
        <taxon>Mucorales</taxon>
        <taxon>Lichtheimiaceae</taxon>
        <taxon>Circinella</taxon>
    </lineage>
</organism>
<proteinExistence type="predicted"/>
<feature type="domain" description="F-box" evidence="1">
    <location>
        <begin position="10"/>
        <end position="57"/>
    </location>
</feature>
<dbReference type="InterPro" id="IPR001810">
    <property type="entry name" value="F-box_dom"/>
</dbReference>
<dbReference type="OrthoDB" id="2322499at2759"/>
<name>A0A8H7S7W5_9FUNG</name>
<evidence type="ECO:0000259" key="1">
    <source>
        <dbReference type="PROSITE" id="PS50181"/>
    </source>
</evidence>
<evidence type="ECO:0000313" key="3">
    <source>
        <dbReference type="Proteomes" id="UP000646827"/>
    </source>
</evidence>
<accession>A0A8H7S7W5</accession>
<gene>
    <name evidence="2" type="ORF">INT45_002872</name>
</gene>